<dbReference type="OrthoDB" id="7476844at2759"/>
<accession>A0A8S3XQS6</accession>
<evidence type="ECO:0000259" key="1">
    <source>
        <dbReference type="Pfam" id="PF03372"/>
    </source>
</evidence>
<reference evidence="2" key="1">
    <citation type="submission" date="2021-04" db="EMBL/GenBank/DDBJ databases">
        <authorList>
            <person name="Tunstrom K."/>
        </authorList>
    </citation>
    <scope>NUCLEOTIDE SEQUENCE</scope>
</reference>
<dbReference type="Pfam" id="PF03372">
    <property type="entry name" value="Exo_endo_phos"/>
    <property type="match status" value="1"/>
</dbReference>
<organism evidence="2 3">
    <name type="scientific">Parnassius apollo</name>
    <name type="common">Apollo butterfly</name>
    <name type="synonym">Papilio apollo</name>
    <dbReference type="NCBI Taxonomy" id="110799"/>
    <lineage>
        <taxon>Eukaryota</taxon>
        <taxon>Metazoa</taxon>
        <taxon>Ecdysozoa</taxon>
        <taxon>Arthropoda</taxon>
        <taxon>Hexapoda</taxon>
        <taxon>Insecta</taxon>
        <taxon>Pterygota</taxon>
        <taxon>Neoptera</taxon>
        <taxon>Endopterygota</taxon>
        <taxon>Lepidoptera</taxon>
        <taxon>Glossata</taxon>
        <taxon>Ditrysia</taxon>
        <taxon>Papilionoidea</taxon>
        <taxon>Papilionidae</taxon>
        <taxon>Parnassiinae</taxon>
        <taxon>Parnassini</taxon>
        <taxon>Parnassius</taxon>
        <taxon>Parnassius</taxon>
    </lineage>
</organism>
<gene>
    <name evidence="2" type="ORF">PAPOLLO_LOCUS21286</name>
</gene>
<evidence type="ECO:0000313" key="2">
    <source>
        <dbReference type="EMBL" id="CAG5038159.1"/>
    </source>
</evidence>
<name>A0A8S3XQS6_PARAO</name>
<keyword evidence="3" id="KW-1185">Reference proteome</keyword>
<proteinExistence type="predicted"/>
<comment type="caution">
    <text evidence="2">The sequence shown here is derived from an EMBL/GenBank/DDBJ whole genome shotgun (WGS) entry which is preliminary data.</text>
</comment>
<sequence length="214" mass="24142">MASFDCKSINRSIDHIRLFCKEVDIIALQETWFLKHDLEFANKIVDSFASFSKSCVDSLKGILRGWPYGGLTMWRKSLFESDVVVSVVECNSNRLAAIKLSFHNRQILFINVYRPVDIEDNLTELTNTLSNMSAIIDECGVEAVLMVGDYNAHSTARFGSEMSAYCAEQTWNCTDIDILGINSKTFTFLSEAHGTVKWLDHCLATSAARKIFLM</sequence>
<dbReference type="Proteomes" id="UP000691718">
    <property type="component" value="Unassembled WGS sequence"/>
</dbReference>
<dbReference type="GO" id="GO:0003824">
    <property type="term" value="F:catalytic activity"/>
    <property type="evidence" value="ECO:0007669"/>
    <property type="project" value="InterPro"/>
</dbReference>
<dbReference type="AlphaFoldDB" id="A0A8S3XQS6"/>
<protein>
    <submittedName>
        <fullName evidence="2">(apollo) hypothetical protein</fullName>
    </submittedName>
</protein>
<feature type="domain" description="Endonuclease/exonuclease/phosphatase" evidence="1">
    <location>
        <begin position="11"/>
        <end position="206"/>
    </location>
</feature>
<dbReference type="EMBL" id="CAJQZP010001306">
    <property type="protein sequence ID" value="CAG5038159.1"/>
    <property type="molecule type" value="Genomic_DNA"/>
</dbReference>
<evidence type="ECO:0000313" key="3">
    <source>
        <dbReference type="Proteomes" id="UP000691718"/>
    </source>
</evidence>
<dbReference type="InterPro" id="IPR005135">
    <property type="entry name" value="Endo/exonuclease/phosphatase"/>
</dbReference>